<name>A0ABY7ABX5_9FIRM</name>
<proteinExistence type="predicted"/>
<gene>
    <name evidence="2" type="ORF">OW255_19870</name>
</gene>
<dbReference type="InterPro" id="IPR000182">
    <property type="entry name" value="GNAT_dom"/>
</dbReference>
<protein>
    <recommendedName>
        <fullName evidence="1">N-acetyltransferase domain-containing protein</fullName>
    </recommendedName>
</protein>
<evidence type="ECO:0000313" key="3">
    <source>
        <dbReference type="Proteomes" id="UP001163115"/>
    </source>
</evidence>
<sequence length="184" mass="21051">MVLPDGLLSQGFLIQNAESEDLNSYIRVKKDCCKRYVDQYYGGWDNRIQTVISRDSFFRLLEVTCFCKILHYGDTVGFFSYKEQQDGISEVSILLLPSANGKGVEEFLINHLISRGKETNKPVYATVYQSSTLKNQLTAAGFQIYDKSRSHYLMSFNKEHEKGTTGYMNRIYGGSDSKMVSERE</sequence>
<keyword evidence="3" id="KW-1185">Reference proteome</keyword>
<reference evidence="2" key="1">
    <citation type="submission" date="2022-11" db="EMBL/GenBank/DDBJ databases">
        <title>Lacrimispora xylanolytica sy1, complete genome.</title>
        <authorList>
            <person name="Choi S."/>
        </authorList>
    </citation>
    <scope>NUCLEOTIDE SEQUENCE</scope>
    <source>
        <strain evidence="2">Sy1</strain>
    </source>
</reference>
<evidence type="ECO:0000259" key="1">
    <source>
        <dbReference type="PROSITE" id="PS51186"/>
    </source>
</evidence>
<evidence type="ECO:0000313" key="2">
    <source>
        <dbReference type="EMBL" id="WAJ23783.1"/>
    </source>
</evidence>
<dbReference type="SUPFAM" id="SSF55729">
    <property type="entry name" value="Acyl-CoA N-acyltransferases (Nat)"/>
    <property type="match status" value="1"/>
</dbReference>
<dbReference type="InterPro" id="IPR016181">
    <property type="entry name" value="Acyl_CoA_acyltransferase"/>
</dbReference>
<organism evidence="2 3">
    <name type="scientific">Lacrimispora xylanolytica</name>
    <dbReference type="NCBI Taxonomy" id="29375"/>
    <lineage>
        <taxon>Bacteria</taxon>
        <taxon>Bacillati</taxon>
        <taxon>Bacillota</taxon>
        <taxon>Clostridia</taxon>
        <taxon>Lachnospirales</taxon>
        <taxon>Lachnospiraceae</taxon>
        <taxon>Lacrimispora</taxon>
    </lineage>
</organism>
<dbReference type="EMBL" id="CP113524">
    <property type="protein sequence ID" value="WAJ23783.1"/>
    <property type="molecule type" value="Genomic_DNA"/>
</dbReference>
<dbReference type="PROSITE" id="PS51186">
    <property type="entry name" value="GNAT"/>
    <property type="match status" value="1"/>
</dbReference>
<dbReference type="Gene3D" id="3.40.630.30">
    <property type="match status" value="1"/>
</dbReference>
<feature type="domain" description="N-acetyltransferase" evidence="1">
    <location>
        <begin position="12"/>
        <end position="159"/>
    </location>
</feature>
<dbReference type="Proteomes" id="UP001163115">
    <property type="component" value="Chromosome"/>
</dbReference>
<dbReference type="RefSeq" id="WP_268115122.1">
    <property type="nucleotide sequence ID" value="NZ_CP113524.1"/>
</dbReference>
<accession>A0ABY7ABX5</accession>